<evidence type="ECO:0000256" key="3">
    <source>
        <dbReference type="ARBA" id="ARBA00022692"/>
    </source>
</evidence>
<feature type="transmembrane region" description="Helical" evidence="10">
    <location>
        <begin position="70"/>
        <end position="93"/>
    </location>
</feature>
<evidence type="ECO:0000256" key="8">
    <source>
        <dbReference type="ARBA" id="ARBA00035585"/>
    </source>
</evidence>
<dbReference type="AlphaFoldDB" id="A0A172TPL2"/>
<feature type="transmembrane region" description="Helical" evidence="10">
    <location>
        <begin position="35"/>
        <end position="58"/>
    </location>
</feature>
<dbReference type="PATRIC" id="fig|1178515.4.peg.3097"/>
<organism evidence="11 12">
    <name type="scientific">Paenibacillus swuensis</name>
    <dbReference type="NCBI Taxonomy" id="1178515"/>
    <lineage>
        <taxon>Bacteria</taxon>
        <taxon>Bacillati</taxon>
        <taxon>Bacillota</taxon>
        <taxon>Bacilli</taxon>
        <taxon>Bacillales</taxon>
        <taxon>Paenibacillaceae</taxon>
        <taxon>Paenibacillus</taxon>
    </lineage>
</organism>
<comment type="subcellular location">
    <subcellularLocation>
        <location evidence="1 10">Cell membrane</location>
        <topology evidence="1 10">Multi-pass membrane protein</topology>
    </subcellularLocation>
</comment>
<evidence type="ECO:0000313" key="12">
    <source>
        <dbReference type="Proteomes" id="UP000076927"/>
    </source>
</evidence>
<keyword evidence="10" id="KW-0406">Ion transport</keyword>
<evidence type="ECO:0000256" key="5">
    <source>
        <dbReference type="ARBA" id="ARBA00023136"/>
    </source>
</evidence>
<keyword evidence="5 10" id="KW-0472">Membrane</keyword>
<evidence type="ECO:0000256" key="6">
    <source>
        <dbReference type="ARBA" id="ARBA00023303"/>
    </source>
</evidence>
<evidence type="ECO:0000256" key="4">
    <source>
        <dbReference type="ARBA" id="ARBA00022989"/>
    </source>
</evidence>
<keyword evidence="10" id="KW-0479">Metal-binding</keyword>
<reference evidence="11 12" key="1">
    <citation type="submission" date="2015-01" db="EMBL/GenBank/DDBJ databases">
        <title>Paenibacillus swuensis/DY6/whole genome sequencing.</title>
        <authorList>
            <person name="Kim M.K."/>
            <person name="Srinivasan S."/>
            <person name="Lee J.-J."/>
        </authorList>
    </citation>
    <scope>NUCLEOTIDE SEQUENCE [LARGE SCALE GENOMIC DNA]</scope>
    <source>
        <strain evidence="11 12">DY6</strain>
    </source>
</reference>
<sequence length="132" mass="14254">MIDLILVAVGGGAGTICRAAISQRWNGRPGQSPPWLPWGTLFVNLIGSLLLGVLIAVVQSQTDAPYQYNNHYLILGPGFLGGFTTFSTLILQGNDLWSDGHQRKATLYMFGTAILGIFAASIGFILFTYFLS</sequence>
<keyword evidence="3 10" id="KW-0812">Transmembrane</keyword>
<evidence type="ECO:0000256" key="10">
    <source>
        <dbReference type="HAMAP-Rule" id="MF_00454"/>
    </source>
</evidence>
<keyword evidence="6 10" id="KW-0407">Ion channel</keyword>
<feature type="transmembrane region" description="Helical" evidence="10">
    <location>
        <begin position="105"/>
        <end position="131"/>
    </location>
</feature>
<dbReference type="PANTHER" id="PTHR28259">
    <property type="entry name" value="FLUORIDE EXPORT PROTEIN 1-RELATED"/>
    <property type="match status" value="1"/>
</dbReference>
<dbReference type="PANTHER" id="PTHR28259:SF1">
    <property type="entry name" value="FLUORIDE EXPORT PROTEIN 1-RELATED"/>
    <property type="match status" value="1"/>
</dbReference>
<dbReference type="InterPro" id="IPR003691">
    <property type="entry name" value="FluC"/>
</dbReference>
<proteinExistence type="inferred from homology"/>
<keyword evidence="4 10" id="KW-1133">Transmembrane helix</keyword>
<dbReference type="Pfam" id="PF02537">
    <property type="entry name" value="CRCB"/>
    <property type="match status" value="1"/>
</dbReference>
<name>A0A172TPL2_9BACL</name>
<dbReference type="GO" id="GO:0062054">
    <property type="term" value="F:fluoride channel activity"/>
    <property type="evidence" value="ECO:0007669"/>
    <property type="project" value="UniProtKB-UniRule"/>
</dbReference>
<keyword evidence="2 10" id="KW-1003">Cell membrane</keyword>
<accession>A0A172TPL2</accession>
<comment type="activity regulation">
    <text evidence="10">Na(+) is not transported, but it plays an essential structural role and its presence is essential for fluoride channel function.</text>
</comment>
<keyword evidence="10" id="KW-0915">Sodium</keyword>
<feature type="binding site" evidence="10">
    <location>
        <position position="81"/>
    </location>
    <ligand>
        <name>Na(+)</name>
        <dbReference type="ChEBI" id="CHEBI:29101"/>
        <note>structural</note>
    </ligand>
</feature>
<evidence type="ECO:0000256" key="1">
    <source>
        <dbReference type="ARBA" id="ARBA00004651"/>
    </source>
</evidence>
<dbReference type="Proteomes" id="UP000076927">
    <property type="component" value="Chromosome"/>
</dbReference>
<dbReference type="GO" id="GO:0140114">
    <property type="term" value="P:cellular detoxification of fluoride"/>
    <property type="evidence" value="ECO:0007669"/>
    <property type="project" value="UniProtKB-UniRule"/>
</dbReference>
<comment type="function">
    <text evidence="9 10">Fluoride-specific ion channel. Important for reducing fluoride concentration in the cell, thus reducing its toxicity.</text>
</comment>
<gene>
    <name evidence="10" type="primary">fluC</name>
    <name evidence="10" type="synonym">crcB</name>
    <name evidence="11" type="ORF">SY83_15405</name>
</gene>
<evidence type="ECO:0000256" key="9">
    <source>
        <dbReference type="ARBA" id="ARBA00049940"/>
    </source>
</evidence>
<evidence type="ECO:0000313" key="11">
    <source>
        <dbReference type="EMBL" id="ANE48950.1"/>
    </source>
</evidence>
<comment type="similarity">
    <text evidence="7 10">Belongs to the fluoride channel Fluc/FEX (TC 1.A.43) family.</text>
</comment>
<protein>
    <recommendedName>
        <fullName evidence="10">Fluoride-specific ion channel FluC</fullName>
    </recommendedName>
</protein>
<dbReference type="GO" id="GO:0005886">
    <property type="term" value="C:plasma membrane"/>
    <property type="evidence" value="ECO:0007669"/>
    <property type="project" value="UniProtKB-SubCell"/>
</dbReference>
<comment type="catalytic activity">
    <reaction evidence="8">
        <text>fluoride(in) = fluoride(out)</text>
        <dbReference type="Rhea" id="RHEA:76159"/>
        <dbReference type="ChEBI" id="CHEBI:17051"/>
    </reaction>
    <physiologicalReaction direction="left-to-right" evidence="8">
        <dbReference type="Rhea" id="RHEA:76160"/>
    </physiologicalReaction>
</comment>
<dbReference type="KEGG" id="pswu:SY83_15405"/>
<dbReference type="HAMAP" id="MF_00454">
    <property type="entry name" value="FluC"/>
    <property type="match status" value="1"/>
</dbReference>
<dbReference type="STRING" id="1178515.SY83_15405"/>
<dbReference type="EMBL" id="CP011388">
    <property type="protein sequence ID" value="ANE48950.1"/>
    <property type="molecule type" value="Genomic_DNA"/>
</dbReference>
<keyword evidence="10" id="KW-0813">Transport</keyword>
<dbReference type="GO" id="GO:0046872">
    <property type="term" value="F:metal ion binding"/>
    <property type="evidence" value="ECO:0007669"/>
    <property type="project" value="UniProtKB-KW"/>
</dbReference>
<keyword evidence="12" id="KW-1185">Reference proteome</keyword>
<evidence type="ECO:0000256" key="7">
    <source>
        <dbReference type="ARBA" id="ARBA00035120"/>
    </source>
</evidence>
<feature type="binding site" evidence="10">
    <location>
        <position position="84"/>
    </location>
    <ligand>
        <name>Na(+)</name>
        <dbReference type="ChEBI" id="CHEBI:29101"/>
        <note>structural</note>
    </ligand>
</feature>
<evidence type="ECO:0000256" key="2">
    <source>
        <dbReference type="ARBA" id="ARBA00022475"/>
    </source>
</evidence>